<evidence type="ECO:0000256" key="1">
    <source>
        <dbReference type="SAM" id="MobiDB-lite"/>
    </source>
</evidence>
<organism evidence="2 3">
    <name type="scientific">Trematosphaeria pertusa</name>
    <dbReference type="NCBI Taxonomy" id="390896"/>
    <lineage>
        <taxon>Eukaryota</taxon>
        <taxon>Fungi</taxon>
        <taxon>Dikarya</taxon>
        <taxon>Ascomycota</taxon>
        <taxon>Pezizomycotina</taxon>
        <taxon>Dothideomycetes</taxon>
        <taxon>Pleosporomycetidae</taxon>
        <taxon>Pleosporales</taxon>
        <taxon>Massarineae</taxon>
        <taxon>Trematosphaeriaceae</taxon>
        <taxon>Trematosphaeria</taxon>
    </lineage>
</organism>
<dbReference type="EMBL" id="ML987196">
    <property type="protein sequence ID" value="KAF2247828.1"/>
    <property type="molecule type" value="Genomic_DNA"/>
</dbReference>
<dbReference type="RefSeq" id="XP_033682832.1">
    <property type="nucleotide sequence ID" value="XM_033833381.1"/>
</dbReference>
<gene>
    <name evidence="2" type="ORF">BU26DRAFT_565260</name>
</gene>
<feature type="compositionally biased region" description="Basic and acidic residues" evidence="1">
    <location>
        <begin position="13"/>
        <end position="41"/>
    </location>
</feature>
<sequence length="107" mass="12589">MYNENENGAEELEASKRELATTQKELAKEKTRADEAEEELKNLTHKFQDELGRQSEKAEDNIKTLKTEFAEREKNYKHDLADKKALKIKMVMERKRPDTAEETVKYL</sequence>
<feature type="region of interest" description="Disordered" evidence="1">
    <location>
        <begin position="1"/>
        <end position="41"/>
    </location>
</feature>
<dbReference type="GeneID" id="54586711"/>
<proteinExistence type="predicted"/>
<name>A0A6A6ICN8_9PLEO</name>
<reference evidence="2" key="1">
    <citation type="journal article" date="2020" name="Stud. Mycol.">
        <title>101 Dothideomycetes genomes: a test case for predicting lifestyles and emergence of pathogens.</title>
        <authorList>
            <person name="Haridas S."/>
            <person name="Albert R."/>
            <person name="Binder M."/>
            <person name="Bloem J."/>
            <person name="Labutti K."/>
            <person name="Salamov A."/>
            <person name="Andreopoulos B."/>
            <person name="Baker S."/>
            <person name="Barry K."/>
            <person name="Bills G."/>
            <person name="Bluhm B."/>
            <person name="Cannon C."/>
            <person name="Castanera R."/>
            <person name="Culley D."/>
            <person name="Daum C."/>
            <person name="Ezra D."/>
            <person name="Gonzalez J."/>
            <person name="Henrissat B."/>
            <person name="Kuo A."/>
            <person name="Liang C."/>
            <person name="Lipzen A."/>
            <person name="Lutzoni F."/>
            <person name="Magnuson J."/>
            <person name="Mondo S."/>
            <person name="Nolan M."/>
            <person name="Ohm R."/>
            <person name="Pangilinan J."/>
            <person name="Park H.-J."/>
            <person name="Ramirez L."/>
            <person name="Alfaro M."/>
            <person name="Sun H."/>
            <person name="Tritt A."/>
            <person name="Yoshinaga Y."/>
            <person name="Zwiers L.-H."/>
            <person name="Turgeon B."/>
            <person name="Goodwin S."/>
            <person name="Spatafora J."/>
            <person name="Crous P."/>
            <person name="Grigoriev I."/>
        </authorList>
    </citation>
    <scope>NUCLEOTIDE SEQUENCE</scope>
    <source>
        <strain evidence="2">CBS 122368</strain>
    </source>
</reference>
<dbReference type="Proteomes" id="UP000800094">
    <property type="component" value="Unassembled WGS sequence"/>
</dbReference>
<dbReference type="AlphaFoldDB" id="A0A6A6ICN8"/>
<accession>A0A6A6ICN8</accession>
<protein>
    <submittedName>
        <fullName evidence="2">Uncharacterized protein</fullName>
    </submittedName>
</protein>
<evidence type="ECO:0000313" key="3">
    <source>
        <dbReference type="Proteomes" id="UP000800094"/>
    </source>
</evidence>
<evidence type="ECO:0000313" key="2">
    <source>
        <dbReference type="EMBL" id="KAF2247828.1"/>
    </source>
</evidence>
<keyword evidence="3" id="KW-1185">Reference proteome</keyword>